<organism evidence="2 3">
    <name type="scientific">Desulfomicrobium apsheronum</name>
    <dbReference type="NCBI Taxonomy" id="52560"/>
    <lineage>
        <taxon>Bacteria</taxon>
        <taxon>Pseudomonadati</taxon>
        <taxon>Thermodesulfobacteriota</taxon>
        <taxon>Desulfovibrionia</taxon>
        <taxon>Desulfovibrionales</taxon>
        <taxon>Desulfomicrobiaceae</taxon>
        <taxon>Desulfomicrobium</taxon>
    </lineage>
</organism>
<dbReference type="RefSeq" id="WP_092376517.1">
    <property type="nucleotide sequence ID" value="NZ_FORX01000014.1"/>
</dbReference>
<evidence type="ECO:0000313" key="2">
    <source>
        <dbReference type="EMBL" id="SFK10916.1"/>
    </source>
</evidence>
<dbReference type="AlphaFoldDB" id="A0A1I3WWM8"/>
<keyword evidence="3" id="KW-1185">Reference proteome</keyword>
<proteinExistence type="predicted"/>
<dbReference type="Proteomes" id="UP000198635">
    <property type="component" value="Unassembled WGS sequence"/>
</dbReference>
<gene>
    <name evidence="2" type="ORF">SAMN04488082_11462</name>
</gene>
<dbReference type="EMBL" id="FORX01000014">
    <property type="protein sequence ID" value="SFK10916.1"/>
    <property type="molecule type" value="Genomic_DNA"/>
</dbReference>
<sequence length="86" mass="10034">MNTDQEPLQDVDSCTEDDSELQSEQKPYVMIVPDEELLRHERFREAVKQVLSQQGKELKEPIKKGREVAGRYKSLLTKSELNFLLK</sequence>
<reference evidence="3" key="1">
    <citation type="submission" date="2016-10" db="EMBL/GenBank/DDBJ databases">
        <authorList>
            <person name="Varghese N."/>
            <person name="Submissions S."/>
        </authorList>
    </citation>
    <scope>NUCLEOTIDE SEQUENCE [LARGE SCALE GENOMIC DNA]</scope>
    <source>
        <strain evidence="3">DSM 5918</strain>
    </source>
</reference>
<accession>A0A1I3WWM8</accession>
<evidence type="ECO:0000256" key="1">
    <source>
        <dbReference type="SAM" id="MobiDB-lite"/>
    </source>
</evidence>
<name>A0A1I3WWM8_9BACT</name>
<dbReference type="OrthoDB" id="9845849at2"/>
<evidence type="ECO:0000313" key="3">
    <source>
        <dbReference type="Proteomes" id="UP000198635"/>
    </source>
</evidence>
<protein>
    <submittedName>
        <fullName evidence="2">Uncharacterized protein</fullName>
    </submittedName>
</protein>
<feature type="compositionally biased region" description="Acidic residues" evidence="1">
    <location>
        <begin position="7"/>
        <end position="21"/>
    </location>
</feature>
<feature type="region of interest" description="Disordered" evidence="1">
    <location>
        <begin position="1"/>
        <end position="23"/>
    </location>
</feature>